<feature type="chain" id="PRO_5032682263" description="Lipoprotein" evidence="2">
    <location>
        <begin position="20"/>
        <end position="48"/>
    </location>
</feature>
<feature type="region of interest" description="Disordered" evidence="1">
    <location>
        <begin position="20"/>
        <end position="48"/>
    </location>
</feature>
<reference evidence="4" key="1">
    <citation type="journal article" date="2020" name="MBio">
        <title>Horizontal gene transfer to a defensive symbiont with a reduced genome amongst a multipartite beetle microbiome.</title>
        <authorList>
            <person name="Waterworth S.C."/>
            <person name="Florez L.V."/>
            <person name="Rees E.R."/>
            <person name="Hertweck C."/>
            <person name="Kaltenpoth M."/>
            <person name="Kwan J.C."/>
        </authorList>
    </citation>
    <scope>NUCLEOTIDE SEQUENCE [LARGE SCALE GENOMIC DNA]</scope>
</reference>
<proteinExistence type="predicted"/>
<dbReference type="Proteomes" id="UP000490535">
    <property type="component" value="Unassembled WGS sequence"/>
</dbReference>
<comment type="caution">
    <text evidence="3">The sequence shown here is derived from an EMBL/GenBank/DDBJ whole genome shotgun (WGS) entry which is preliminary data.</text>
</comment>
<evidence type="ECO:0000256" key="2">
    <source>
        <dbReference type="SAM" id="SignalP"/>
    </source>
</evidence>
<dbReference type="AlphaFoldDB" id="A0A833PJT9"/>
<name>A0A833PJT9_ACIBZ</name>
<protein>
    <recommendedName>
        <fullName evidence="5">Lipoprotein</fullName>
    </recommendedName>
</protein>
<organism evidence="3 4">
    <name type="scientific">Acinetobacter bereziniae</name>
    <name type="common">Acinetobacter genomosp. 10</name>
    <dbReference type="NCBI Taxonomy" id="106648"/>
    <lineage>
        <taxon>Bacteria</taxon>
        <taxon>Pseudomonadati</taxon>
        <taxon>Pseudomonadota</taxon>
        <taxon>Gammaproteobacteria</taxon>
        <taxon>Moraxellales</taxon>
        <taxon>Moraxellaceae</taxon>
        <taxon>Acinetobacter</taxon>
    </lineage>
</organism>
<keyword evidence="2" id="KW-0732">Signal</keyword>
<sequence length="48" mass="5306">MKALLIAVVVASMALTACSNDKEHTKEENMKRNDTSNHPTDIGKNKSY</sequence>
<evidence type="ECO:0000313" key="4">
    <source>
        <dbReference type="Proteomes" id="UP000490535"/>
    </source>
</evidence>
<evidence type="ECO:0000256" key="1">
    <source>
        <dbReference type="SAM" id="MobiDB-lite"/>
    </source>
</evidence>
<dbReference type="PROSITE" id="PS51257">
    <property type="entry name" value="PROKAR_LIPOPROTEIN"/>
    <property type="match status" value="1"/>
</dbReference>
<accession>A0A833PJT9</accession>
<evidence type="ECO:0000313" key="3">
    <source>
        <dbReference type="EMBL" id="KAF1028117.1"/>
    </source>
</evidence>
<dbReference type="EMBL" id="WNDP01000003">
    <property type="protein sequence ID" value="KAF1028117.1"/>
    <property type="molecule type" value="Genomic_DNA"/>
</dbReference>
<gene>
    <name evidence="3" type="ORF">GAK29_00213</name>
</gene>
<feature type="signal peptide" evidence="2">
    <location>
        <begin position="1"/>
        <end position="19"/>
    </location>
</feature>
<evidence type="ECO:0008006" key="5">
    <source>
        <dbReference type="Google" id="ProtNLM"/>
    </source>
</evidence>